<dbReference type="PANTHER" id="PTHR11787">
    <property type="entry name" value="RAB GDP-DISSOCIATION INHIBITOR"/>
    <property type="match status" value="1"/>
</dbReference>
<dbReference type="PANTHER" id="PTHR11787:SF4">
    <property type="entry name" value="CHM, RAB ESCORT PROTEIN 1"/>
    <property type="match status" value="1"/>
</dbReference>
<dbReference type="InterPro" id="IPR018203">
    <property type="entry name" value="GDP_dissociation_inhibitor"/>
</dbReference>
<comment type="similarity">
    <text evidence="1 2">Belongs to the Rab GDI family.</text>
</comment>
<evidence type="ECO:0000313" key="5">
    <source>
        <dbReference type="Proteomes" id="UP000053317"/>
    </source>
</evidence>
<comment type="caution">
    <text evidence="4">The sequence shown here is derived from an EMBL/GenBank/DDBJ whole genome shotgun (WGS) entry which is preliminary data.</text>
</comment>
<name>A0A0G2F167_PHACM</name>
<dbReference type="InterPro" id="IPR036188">
    <property type="entry name" value="FAD/NAD-bd_sf"/>
</dbReference>
<dbReference type="Proteomes" id="UP000053317">
    <property type="component" value="Unassembled WGS sequence"/>
</dbReference>
<keyword evidence="4" id="KW-0808">Transferase</keyword>
<proteinExistence type="inferred from homology"/>
<dbReference type="GO" id="GO:0005829">
    <property type="term" value="C:cytosol"/>
    <property type="evidence" value="ECO:0007669"/>
    <property type="project" value="TreeGrafter"/>
</dbReference>
<gene>
    <name evidence="4" type="ORF">UCRPC4_g00546</name>
</gene>
<dbReference type="Gene3D" id="3.50.50.60">
    <property type="entry name" value="FAD/NAD(P)-binding domain"/>
    <property type="match status" value="1"/>
</dbReference>
<protein>
    <recommendedName>
        <fullName evidence="2">Rab proteins geranylgeranyltransferase</fullName>
    </recommendedName>
</protein>
<accession>A0A0G2F167</accession>
<dbReference type="GO" id="GO:0005092">
    <property type="term" value="F:GDP-dissociation inhibitor activity"/>
    <property type="evidence" value="ECO:0007669"/>
    <property type="project" value="UniProtKB-UniRule"/>
</dbReference>
<dbReference type="GO" id="GO:0016740">
    <property type="term" value="F:transferase activity"/>
    <property type="evidence" value="ECO:0007669"/>
    <property type="project" value="UniProtKB-KW"/>
</dbReference>
<dbReference type="GO" id="GO:0016192">
    <property type="term" value="P:vesicle-mediated transport"/>
    <property type="evidence" value="ECO:0007669"/>
    <property type="project" value="TreeGrafter"/>
</dbReference>
<dbReference type="SUPFAM" id="SSF51905">
    <property type="entry name" value="FAD/NAD(P)-binding domain"/>
    <property type="match status" value="1"/>
</dbReference>
<keyword evidence="5" id="KW-1185">Reference proteome</keyword>
<dbReference type="EMBL" id="LCWF01000012">
    <property type="protein sequence ID" value="KKY28557.1"/>
    <property type="molecule type" value="Genomic_DNA"/>
</dbReference>
<sequence>MESLSDTDWDVLVAGTGLPQSLLALALSRSGKKVLHIDKDDIYGGPDAALTLQDANTWVKNVTEASNNHLYPFADARIQQAEEEVSESTSTPNLGLSRSYSLTLSPQLIYTQSRLISVLVSSHIYQTLEFQAVGNWWLAQDGDHDTVGSPDGATGIRVKKIPSGREDVFADDSINPRSKRALMKFLRHVMQIHETEEPTTGDEGNRSFETILTDSFRLPEILQQPLLGLSLSPFAANQTPGMFALDRINRHMRSIGIFGPGFGSLIVKWGGLSEVAQASCRALAVGGGVYVLGRGIESVEEYGQFQDSSLPDRGLSVALDNGETIKTKWVVGAAPDLPDHLLKSPETPLSLSARAVYIVSPPLEPLFASNTDSGPSPAGVVVVFPAEMINLDGPAYLIIHSSDTGECPSGQCVIYASTSVSSSAASTAAAVQSHDRLDDVVQGLLNSSDLPVHPKVLWSMHYNQRGISPLDSSAASNQLDQQIPGSSNLPNILAFPPSSLDISFDDLVIDQVKMAWKKIMQDEGDGGVDESEFMKFESRENVGDE</sequence>
<dbReference type="GO" id="GO:0005634">
    <property type="term" value="C:nucleus"/>
    <property type="evidence" value="ECO:0007669"/>
    <property type="project" value="TreeGrafter"/>
</dbReference>
<dbReference type="PIRSF" id="PIRSF037514">
    <property type="entry name" value="Rab_ger_ger_transf_A_fun"/>
    <property type="match status" value="1"/>
</dbReference>
<organism evidence="4 5">
    <name type="scientific">Phaeomoniella chlamydospora</name>
    <name type="common">Phaeoacremonium chlamydosporum</name>
    <dbReference type="NCBI Taxonomy" id="158046"/>
    <lineage>
        <taxon>Eukaryota</taxon>
        <taxon>Fungi</taxon>
        <taxon>Dikarya</taxon>
        <taxon>Ascomycota</taxon>
        <taxon>Pezizomycotina</taxon>
        <taxon>Eurotiomycetes</taxon>
        <taxon>Chaetothyriomycetidae</taxon>
        <taxon>Phaeomoniellales</taxon>
        <taxon>Phaeomoniellaceae</taxon>
        <taxon>Phaeomoniella</taxon>
    </lineage>
</organism>
<dbReference type="GO" id="GO:0007264">
    <property type="term" value="P:small GTPase-mediated signal transduction"/>
    <property type="evidence" value="ECO:0007669"/>
    <property type="project" value="UniProtKB-UniRule"/>
</dbReference>
<evidence type="ECO:0000313" key="4">
    <source>
        <dbReference type="EMBL" id="KKY28557.1"/>
    </source>
</evidence>
<reference evidence="4 5" key="2">
    <citation type="submission" date="2015-05" db="EMBL/GenBank/DDBJ databases">
        <authorList>
            <person name="Morales-Cruz A."/>
            <person name="Amrine K.C."/>
            <person name="Cantu D."/>
        </authorList>
    </citation>
    <scope>NUCLEOTIDE SEQUENCE [LARGE SCALE GENOMIC DNA]</scope>
    <source>
        <strain evidence="4">UCRPC4</strain>
    </source>
</reference>
<evidence type="ECO:0000256" key="2">
    <source>
        <dbReference type="PIRNR" id="PIRNR037514"/>
    </source>
</evidence>
<dbReference type="Pfam" id="PF00996">
    <property type="entry name" value="GDI"/>
    <property type="match status" value="2"/>
</dbReference>
<dbReference type="Gene3D" id="1.10.405.10">
    <property type="entry name" value="Guanine Nucleotide Dissociation Inhibitor, domain 1"/>
    <property type="match status" value="1"/>
</dbReference>
<feature type="compositionally biased region" description="Basic and acidic residues" evidence="3">
    <location>
        <begin position="532"/>
        <end position="545"/>
    </location>
</feature>
<reference evidence="4 5" key="1">
    <citation type="submission" date="2015-05" db="EMBL/GenBank/DDBJ databases">
        <title>Distinctive expansion of gene families associated with plant cell wall degradation and secondary metabolism in the genomes of grapevine trunk pathogens.</title>
        <authorList>
            <person name="Lawrence D.P."/>
            <person name="Travadon R."/>
            <person name="Rolshausen P.E."/>
            <person name="Baumgartner K."/>
        </authorList>
    </citation>
    <scope>NUCLEOTIDE SEQUENCE [LARGE SCALE GENOMIC DNA]</scope>
    <source>
        <strain evidence="4">UCRPC4</strain>
    </source>
</reference>
<dbReference type="OrthoDB" id="1923006at2759"/>
<dbReference type="AlphaFoldDB" id="A0A0G2F167"/>
<dbReference type="PRINTS" id="PR00891">
    <property type="entry name" value="RABGDIREP"/>
</dbReference>
<evidence type="ECO:0000256" key="1">
    <source>
        <dbReference type="ARBA" id="ARBA00005593"/>
    </source>
</evidence>
<evidence type="ECO:0000256" key="3">
    <source>
        <dbReference type="SAM" id="MobiDB-lite"/>
    </source>
</evidence>
<dbReference type="GO" id="GO:0005968">
    <property type="term" value="C:Rab-protein geranylgeranyltransferase complex"/>
    <property type="evidence" value="ECO:0007669"/>
    <property type="project" value="TreeGrafter"/>
</dbReference>
<dbReference type="Gene3D" id="3.30.519.10">
    <property type="entry name" value="Guanine Nucleotide Dissociation Inhibitor, domain 2"/>
    <property type="match status" value="1"/>
</dbReference>
<dbReference type="InterPro" id="IPR017230">
    <property type="entry name" value="Mrs6"/>
</dbReference>
<feature type="region of interest" description="Disordered" evidence="3">
    <location>
        <begin position="523"/>
        <end position="545"/>
    </location>
</feature>